<evidence type="ECO:0000256" key="1">
    <source>
        <dbReference type="SAM" id="MobiDB-lite"/>
    </source>
</evidence>
<keyword evidence="3" id="KW-1185">Reference proteome</keyword>
<feature type="compositionally biased region" description="Basic and acidic residues" evidence="1">
    <location>
        <begin position="71"/>
        <end position="80"/>
    </location>
</feature>
<dbReference type="Proteomes" id="UP001168972">
    <property type="component" value="Unassembled WGS sequence"/>
</dbReference>
<name>A0AA39KGN8_MICHY</name>
<dbReference type="EMBL" id="JAQQBR010001834">
    <property type="protein sequence ID" value="KAK0161753.1"/>
    <property type="molecule type" value="Genomic_DNA"/>
</dbReference>
<evidence type="ECO:0000313" key="2">
    <source>
        <dbReference type="EMBL" id="KAK0161753.1"/>
    </source>
</evidence>
<sequence length="80" mass="9174">MLELLQNNHSPDCHFIRQLFGHGQKDRELEEVTKKAMEKIFNHAWEGRHGAIPSAIGVNDKKSQKATATPWKDEDQVSIH</sequence>
<organism evidence="2 3">
    <name type="scientific">Microctonus hyperodae</name>
    <name type="common">Parasitoid wasp</name>
    <dbReference type="NCBI Taxonomy" id="165561"/>
    <lineage>
        <taxon>Eukaryota</taxon>
        <taxon>Metazoa</taxon>
        <taxon>Ecdysozoa</taxon>
        <taxon>Arthropoda</taxon>
        <taxon>Hexapoda</taxon>
        <taxon>Insecta</taxon>
        <taxon>Pterygota</taxon>
        <taxon>Neoptera</taxon>
        <taxon>Endopterygota</taxon>
        <taxon>Hymenoptera</taxon>
        <taxon>Apocrita</taxon>
        <taxon>Ichneumonoidea</taxon>
        <taxon>Braconidae</taxon>
        <taxon>Euphorinae</taxon>
        <taxon>Microctonus</taxon>
    </lineage>
</organism>
<reference evidence="2" key="1">
    <citation type="journal article" date="2023" name="bioRxiv">
        <title>Scaffold-level genome assemblies of two parasitoid biocontrol wasps reveal the parthenogenesis mechanism and an associated novel virus.</title>
        <authorList>
            <person name="Inwood S."/>
            <person name="Skelly J."/>
            <person name="Guhlin J."/>
            <person name="Harrop T."/>
            <person name="Goldson S."/>
            <person name="Dearden P."/>
        </authorList>
    </citation>
    <scope>NUCLEOTIDE SEQUENCE</scope>
    <source>
        <strain evidence="2">Lincoln</strain>
        <tissue evidence="2">Whole body</tissue>
    </source>
</reference>
<protein>
    <submittedName>
        <fullName evidence="2">Uncharacterized protein</fullName>
    </submittedName>
</protein>
<feature type="region of interest" description="Disordered" evidence="1">
    <location>
        <begin position="52"/>
        <end position="80"/>
    </location>
</feature>
<reference evidence="2" key="2">
    <citation type="submission" date="2023-03" db="EMBL/GenBank/DDBJ databases">
        <authorList>
            <person name="Inwood S.N."/>
            <person name="Skelly J.G."/>
            <person name="Guhlin J."/>
            <person name="Harrop T.W.R."/>
            <person name="Goldson S.G."/>
            <person name="Dearden P.K."/>
        </authorList>
    </citation>
    <scope>NUCLEOTIDE SEQUENCE</scope>
    <source>
        <strain evidence="2">Lincoln</strain>
        <tissue evidence="2">Whole body</tissue>
    </source>
</reference>
<dbReference type="AlphaFoldDB" id="A0AA39KGN8"/>
<comment type="caution">
    <text evidence="2">The sequence shown here is derived from an EMBL/GenBank/DDBJ whole genome shotgun (WGS) entry which is preliminary data.</text>
</comment>
<evidence type="ECO:0000313" key="3">
    <source>
        <dbReference type="Proteomes" id="UP001168972"/>
    </source>
</evidence>
<gene>
    <name evidence="2" type="ORF">PV327_008169</name>
</gene>
<proteinExistence type="predicted"/>
<accession>A0AA39KGN8</accession>